<reference evidence="1 2" key="1">
    <citation type="journal article" date="2019" name="Sci. Rep.">
        <title>Orb-weaving spider Araneus ventricosus genome elucidates the spidroin gene catalogue.</title>
        <authorList>
            <person name="Kono N."/>
            <person name="Nakamura H."/>
            <person name="Ohtoshi R."/>
            <person name="Moran D.A.P."/>
            <person name="Shinohara A."/>
            <person name="Yoshida Y."/>
            <person name="Fujiwara M."/>
            <person name="Mori M."/>
            <person name="Tomita M."/>
            <person name="Arakawa K."/>
        </authorList>
    </citation>
    <scope>NUCLEOTIDE SEQUENCE [LARGE SCALE GENOMIC DNA]</scope>
</reference>
<dbReference type="Proteomes" id="UP000499080">
    <property type="component" value="Unassembled WGS sequence"/>
</dbReference>
<proteinExistence type="predicted"/>
<protein>
    <submittedName>
        <fullName evidence="1">Uncharacterized protein</fullName>
    </submittedName>
</protein>
<evidence type="ECO:0000313" key="2">
    <source>
        <dbReference type="Proteomes" id="UP000499080"/>
    </source>
</evidence>
<comment type="caution">
    <text evidence="1">The sequence shown here is derived from an EMBL/GenBank/DDBJ whole genome shotgun (WGS) entry which is preliminary data.</text>
</comment>
<name>A0A4Y2I7Q7_ARAVE</name>
<evidence type="ECO:0000313" key="1">
    <source>
        <dbReference type="EMBL" id="GBM73432.1"/>
    </source>
</evidence>
<dbReference type="EMBL" id="BGPR01002438">
    <property type="protein sequence ID" value="GBM73432.1"/>
    <property type="molecule type" value="Genomic_DNA"/>
</dbReference>
<organism evidence="1 2">
    <name type="scientific">Araneus ventricosus</name>
    <name type="common">Orbweaver spider</name>
    <name type="synonym">Epeira ventricosa</name>
    <dbReference type="NCBI Taxonomy" id="182803"/>
    <lineage>
        <taxon>Eukaryota</taxon>
        <taxon>Metazoa</taxon>
        <taxon>Ecdysozoa</taxon>
        <taxon>Arthropoda</taxon>
        <taxon>Chelicerata</taxon>
        <taxon>Arachnida</taxon>
        <taxon>Araneae</taxon>
        <taxon>Araneomorphae</taxon>
        <taxon>Entelegynae</taxon>
        <taxon>Araneoidea</taxon>
        <taxon>Araneidae</taxon>
        <taxon>Araneus</taxon>
    </lineage>
</organism>
<dbReference type="AlphaFoldDB" id="A0A4Y2I7Q7"/>
<keyword evidence="2" id="KW-1185">Reference proteome</keyword>
<sequence>MPHDIVALLYSILCDSLCSVGILKTYSPVEGALLPRGSGIVFFLISRVANSKAEGTFRKAPASEARIPTKVQKEVYKIDVADREGSRRIFLMLLAAKGPNAYSQLCFVKPAAKGRIICSNRDAADREGLQQLFSTCCPIRYFSVCPERYVNKQLLSHLWYSIFEKNQQHLKNGNDHHSLFLRKRWVLGGNKFSQNL</sequence>
<gene>
    <name evidence="1" type="ORF">AVEN_113034_1</name>
</gene>
<accession>A0A4Y2I7Q7</accession>